<dbReference type="InterPro" id="IPR020568">
    <property type="entry name" value="Ribosomal_Su5_D2-typ_SF"/>
</dbReference>
<comment type="subcellular location">
    <subcellularLocation>
        <location evidence="1">Cytoplasm</location>
    </subcellularLocation>
</comment>
<accession>A0A085MK60</accession>
<dbReference type="InterPro" id="IPR023582">
    <property type="entry name" value="Impact"/>
</dbReference>
<dbReference type="GO" id="GO:0006446">
    <property type="term" value="P:regulation of translational initiation"/>
    <property type="evidence" value="ECO:0007669"/>
    <property type="project" value="TreeGrafter"/>
</dbReference>
<dbReference type="SUPFAM" id="SSF54211">
    <property type="entry name" value="Ribosomal protein S5 domain 2-like"/>
    <property type="match status" value="1"/>
</dbReference>
<dbReference type="InterPro" id="IPR016135">
    <property type="entry name" value="UBQ-conjugating_enzyme/RWD"/>
</dbReference>
<dbReference type="Pfam" id="PF05773">
    <property type="entry name" value="RWD"/>
    <property type="match status" value="1"/>
</dbReference>
<dbReference type="Pfam" id="PF01205">
    <property type="entry name" value="Impact_N"/>
    <property type="match status" value="1"/>
</dbReference>
<evidence type="ECO:0000256" key="5">
    <source>
        <dbReference type="ARBA" id="ARBA00022845"/>
    </source>
</evidence>
<dbReference type="SMART" id="SM00591">
    <property type="entry name" value="RWD"/>
    <property type="match status" value="1"/>
</dbReference>
<feature type="non-terminal residue" evidence="8">
    <location>
        <position position="1"/>
    </location>
</feature>
<evidence type="ECO:0000256" key="3">
    <source>
        <dbReference type="ARBA" id="ARBA00022490"/>
    </source>
</evidence>
<dbReference type="PANTHER" id="PTHR16301">
    <property type="entry name" value="IMPACT-RELATED"/>
    <property type="match status" value="1"/>
</dbReference>
<gene>
    <name evidence="8" type="ORF">M513_01709</name>
</gene>
<dbReference type="EMBL" id="KL363188">
    <property type="protein sequence ID" value="KFD57606.1"/>
    <property type="molecule type" value="Genomic_DNA"/>
</dbReference>
<feature type="domain" description="RWD" evidence="7">
    <location>
        <begin position="66"/>
        <end position="164"/>
    </location>
</feature>
<keyword evidence="6" id="KW-0346">Stress response</keyword>
<dbReference type="PROSITE" id="PS50908">
    <property type="entry name" value="RWD"/>
    <property type="match status" value="1"/>
</dbReference>
<reference evidence="8 9" key="1">
    <citation type="journal article" date="2014" name="Nat. Genet.">
        <title>Genome and transcriptome of the porcine whipworm Trichuris suis.</title>
        <authorList>
            <person name="Jex A.R."/>
            <person name="Nejsum P."/>
            <person name="Schwarz E.M."/>
            <person name="Hu L."/>
            <person name="Young N.D."/>
            <person name="Hall R.S."/>
            <person name="Korhonen P.K."/>
            <person name="Liao S."/>
            <person name="Thamsborg S."/>
            <person name="Xia J."/>
            <person name="Xu P."/>
            <person name="Wang S."/>
            <person name="Scheerlinck J.P."/>
            <person name="Hofmann A."/>
            <person name="Sternberg P.W."/>
            <person name="Wang J."/>
            <person name="Gasser R.B."/>
        </authorList>
    </citation>
    <scope>NUCLEOTIDE SEQUENCE [LARGE SCALE GENOMIC DNA]</scope>
    <source>
        <strain evidence="8">DCEP-RM93M</strain>
    </source>
</reference>
<evidence type="ECO:0000313" key="8">
    <source>
        <dbReference type="EMBL" id="KFD57606.1"/>
    </source>
</evidence>
<keyword evidence="5" id="KW-0810">Translation regulation</keyword>
<evidence type="ECO:0000256" key="2">
    <source>
        <dbReference type="ARBA" id="ARBA00007665"/>
    </source>
</evidence>
<evidence type="ECO:0000256" key="6">
    <source>
        <dbReference type="ARBA" id="ARBA00023016"/>
    </source>
</evidence>
<dbReference type="Proteomes" id="UP000030764">
    <property type="component" value="Unassembled WGS sequence"/>
</dbReference>
<dbReference type="GO" id="GO:0005737">
    <property type="term" value="C:cytoplasm"/>
    <property type="evidence" value="ECO:0007669"/>
    <property type="project" value="UniProtKB-SubCell"/>
</dbReference>
<evidence type="ECO:0000256" key="1">
    <source>
        <dbReference type="ARBA" id="ARBA00004496"/>
    </source>
</evidence>
<comment type="similarity">
    <text evidence="2">Belongs to the IMPACT family.</text>
</comment>
<dbReference type="InterPro" id="IPR001498">
    <property type="entry name" value="Impact_N"/>
</dbReference>
<dbReference type="PANTHER" id="PTHR16301:SF25">
    <property type="entry name" value="PROTEIN IMPACT"/>
    <property type="match status" value="1"/>
</dbReference>
<organism evidence="8 9">
    <name type="scientific">Trichuris suis</name>
    <name type="common">pig whipworm</name>
    <dbReference type="NCBI Taxonomy" id="68888"/>
    <lineage>
        <taxon>Eukaryota</taxon>
        <taxon>Metazoa</taxon>
        <taxon>Ecdysozoa</taxon>
        <taxon>Nematoda</taxon>
        <taxon>Enoplea</taxon>
        <taxon>Dorylaimia</taxon>
        <taxon>Trichinellida</taxon>
        <taxon>Trichuridae</taxon>
        <taxon>Trichuris</taxon>
    </lineage>
</organism>
<dbReference type="InterPro" id="IPR006575">
    <property type="entry name" value="RWD_dom"/>
</dbReference>
<dbReference type="InterPro" id="IPR020569">
    <property type="entry name" value="UPF0029_Impact_CS"/>
</dbReference>
<evidence type="ECO:0000313" key="9">
    <source>
        <dbReference type="Proteomes" id="UP000030764"/>
    </source>
</evidence>
<dbReference type="Gene3D" id="3.30.230.30">
    <property type="entry name" value="Impact, N-terminal domain"/>
    <property type="match status" value="1"/>
</dbReference>
<dbReference type="PROSITE" id="PS00910">
    <property type="entry name" value="UPF0029"/>
    <property type="match status" value="1"/>
</dbReference>
<keyword evidence="9" id="KW-1185">Reference proteome</keyword>
<evidence type="ECO:0000256" key="4">
    <source>
        <dbReference type="ARBA" id="ARBA00022491"/>
    </source>
</evidence>
<sequence length="333" mass="37945">QKEKQVIYPIVKLYDRQVSSTNGFRSVILCRKENFKSGGHFHLFKWREEESLSLQMEENNAQLRREELQALEAIFGDQWQLQSDNLLSFKVQKENSDLYIQLEVTLPEDYPCLAPPVYVLSSPYLDSREKEILSGKLEEAYLNCAGQPVLFQWSEIIKETFVEKFENYTASDEENQDIANNMQQILASSDTTTPGPTIQVSSGEPFTDRKSTFQAHVAEVKSKEDVAAVLRTLIANPKIARATHNMYAYRIQGSGGVWLQDCDDDGENQAGSRLLHLLELADVRNAIVVVSRWYGGIQLGADRFKHINNVARIQLEAEGFIKPKESKKPAKRR</sequence>
<name>A0A085MK60_9BILA</name>
<dbReference type="SUPFAM" id="SSF54495">
    <property type="entry name" value="UBC-like"/>
    <property type="match status" value="1"/>
</dbReference>
<keyword evidence="3" id="KW-0963">Cytoplasm</keyword>
<protein>
    <recommendedName>
        <fullName evidence="7">RWD domain-containing protein</fullName>
    </recommendedName>
</protein>
<evidence type="ECO:0000259" key="7">
    <source>
        <dbReference type="PROSITE" id="PS50908"/>
    </source>
</evidence>
<proteinExistence type="inferred from homology"/>
<dbReference type="AlphaFoldDB" id="A0A085MK60"/>
<dbReference type="GO" id="GO:0140469">
    <property type="term" value="P:GCN2-mediated signaling"/>
    <property type="evidence" value="ECO:0007669"/>
    <property type="project" value="TreeGrafter"/>
</dbReference>
<dbReference type="InterPro" id="IPR036956">
    <property type="entry name" value="Impact_N_sf"/>
</dbReference>
<dbReference type="CDD" id="cd23821">
    <property type="entry name" value="RWD_IMPACT"/>
    <property type="match status" value="1"/>
</dbReference>
<keyword evidence="4" id="KW-0678">Repressor</keyword>
<dbReference type="Gene3D" id="3.10.110.10">
    <property type="entry name" value="Ubiquitin Conjugating Enzyme"/>
    <property type="match status" value="1"/>
</dbReference>